<keyword evidence="8" id="KW-1185">Reference proteome</keyword>
<evidence type="ECO:0000313" key="7">
    <source>
        <dbReference type="EMBL" id="KAA1173721.1"/>
    </source>
</evidence>
<dbReference type="GO" id="GO:0160150">
    <property type="term" value="F:tRNA pseudouridine(13) synthase activity"/>
    <property type="evidence" value="ECO:0007669"/>
    <property type="project" value="UniProtKB-EC"/>
</dbReference>
<dbReference type="GO" id="GO:0031119">
    <property type="term" value="P:tRNA pseudouridine synthesis"/>
    <property type="evidence" value="ECO:0007669"/>
    <property type="project" value="UniProtKB-UniRule"/>
</dbReference>
<evidence type="ECO:0000259" key="6">
    <source>
        <dbReference type="PROSITE" id="PS50984"/>
    </source>
</evidence>
<dbReference type="RefSeq" id="WP_149600118.1">
    <property type="nucleotide sequence ID" value="NZ_VTUU01000004.1"/>
</dbReference>
<evidence type="ECO:0000256" key="4">
    <source>
        <dbReference type="HAMAP-Rule" id="MF_01082"/>
    </source>
</evidence>
<dbReference type="InterPro" id="IPR020119">
    <property type="entry name" value="PsdUridine_synth_TruD_CS"/>
</dbReference>
<keyword evidence="2 4" id="KW-0819">tRNA processing</keyword>
<dbReference type="Proteomes" id="UP000323161">
    <property type="component" value="Unassembled WGS sequence"/>
</dbReference>
<dbReference type="EMBL" id="VTUU01000004">
    <property type="protein sequence ID" value="KAA1173721.1"/>
    <property type="molecule type" value="Genomic_DNA"/>
</dbReference>
<gene>
    <name evidence="4" type="primary">truD</name>
    <name evidence="7" type="ORF">FWJ25_09840</name>
</gene>
<dbReference type="InterPro" id="IPR001656">
    <property type="entry name" value="PsdUridine_synth_TruD"/>
</dbReference>
<feature type="region of interest" description="Disordered" evidence="5">
    <location>
        <begin position="199"/>
        <end position="226"/>
    </location>
</feature>
<evidence type="ECO:0000256" key="2">
    <source>
        <dbReference type="ARBA" id="ARBA00022694"/>
    </source>
</evidence>
<reference evidence="7 8" key="1">
    <citation type="submission" date="2019-08" db="EMBL/GenBank/DDBJ databases">
        <title>Marinobacter ZYF650 sp. nov., a marine bacterium isolated from seawater of the Mariana trench.</title>
        <authorList>
            <person name="Ahmad W."/>
        </authorList>
    </citation>
    <scope>NUCLEOTIDE SEQUENCE [LARGE SCALE GENOMIC DNA]</scope>
    <source>
        <strain evidence="7 8">ZYF650</strain>
    </source>
</reference>
<keyword evidence="3 4" id="KW-0413">Isomerase</keyword>
<dbReference type="InterPro" id="IPR042214">
    <property type="entry name" value="TruD_catalytic"/>
</dbReference>
<organism evidence="7 8">
    <name type="scientific">Marinobacter salinexigens</name>
    <dbReference type="NCBI Taxonomy" id="2919747"/>
    <lineage>
        <taxon>Bacteria</taxon>
        <taxon>Pseudomonadati</taxon>
        <taxon>Pseudomonadota</taxon>
        <taxon>Gammaproteobacteria</taxon>
        <taxon>Pseudomonadales</taxon>
        <taxon>Marinobacteraceae</taxon>
        <taxon>Marinobacter</taxon>
    </lineage>
</organism>
<dbReference type="AlphaFoldDB" id="A0A5B0VIB2"/>
<dbReference type="PANTHER" id="PTHR47811">
    <property type="entry name" value="TRNA PSEUDOURIDINE SYNTHASE D"/>
    <property type="match status" value="1"/>
</dbReference>
<evidence type="ECO:0000256" key="3">
    <source>
        <dbReference type="ARBA" id="ARBA00023235"/>
    </source>
</evidence>
<feature type="domain" description="TRUD" evidence="6">
    <location>
        <begin position="177"/>
        <end position="318"/>
    </location>
</feature>
<feature type="compositionally biased region" description="Basic residues" evidence="5">
    <location>
        <begin position="209"/>
        <end position="218"/>
    </location>
</feature>
<dbReference type="SUPFAM" id="SSF55120">
    <property type="entry name" value="Pseudouridine synthase"/>
    <property type="match status" value="1"/>
</dbReference>
<evidence type="ECO:0000313" key="8">
    <source>
        <dbReference type="Proteomes" id="UP000323161"/>
    </source>
</evidence>
<dbReference type="GO" id="GO:0003723">
    <property type="term" value="F:RNA binding"/>
    <property type="evidence" value="ECO:0007669"/>
    <property type="project" value="InterPro"/>
</dbReference>
<feature type="active site" description="Nucleophile" evidence="4">
    <location>
        <position position="99"/>
    </location>
</feature>
<name>A0A5B0VIB2_9GAMM</name>
<feature type="region of interest" description="Disordered" evidence="5">
    <location>
        <begin position="257"/>
        <end position="286"/>
    </location>
</feature>
<proteinExistence type="inferred from homology"/>
<dbReference type="InterPro" id="IPR011760">
    <property type="entry name" value="PsdUridine_synth_TruD_insert"/>
</dbReference>
<dbReference type="HAMAP" id="MF_01082">
    <property type="entry name" value="TruD"/>
    <property type="match status" value="1"/>
</dbReference>
<sequence length="368" mass="40986">MTGSDSASGQWRLDWPTSSGHRLAEAKLKSCPEDFRVDEDLTLEGMPEDTRDLQSVRGEGEHLCILLEKTGDNSEYVARELASLAGCRSFDVGLCGLKDRHAVTSQWFSLYRPGMQDEDLSLIESIRERWSIRGACRFFRKLRRGDHQRNHFVITLRDVRGTKSDIDLALNRLRDHGAPNYFGPQRFGIGGANLDRAAAMNPSSMEQRRKGRKGRGRGKPGGGGDSKNVLYFSAARSWIFNEVLARRVEDQNWLVPLDGEPGLPDGQSGTTGPLWGDGGTRASGDQEGLERSIAQGAPELLKLFATTRMKPERRSLAVVPGDLSWHWSADGNLELKFYLLPGQYATTILNDIFELEDVSLSQHNKQQG</sequence>
<dbReference type="Gene3D" id="3.30.2350.20">
    <property type="entry name" value="TruD, catalytic domain"/>
    <property type="match status" value="2"/>
</dbReference>
<dbReference type="InterPro" id="IPR050170">
    <property type="entry name" value="TruD_pseudoU_synthase"/>
</dbReference>
<evidence type="ECO:0000256" key="1">
    <source>
        <dbReference type="ARBA" id="ARBA00007953"/>
    </source>
</evidence>
<dbReference type="Pfam" id="PF01142">
    <property type="entry name" value="TruD"/>
    <property type="match status" value="1"/>
</dbReference>
<dbReference type="InterPro" id="IPR020103">
    <property type="entry name" value="PsdUridine_synth_cat_dom_sf"/>
</dbReference>
<comment type="similarity">
    <text evidence="1 4">Belongs to the pseudouridine synthase TruD family.</text>
</comment>
<dbReference type="PANTHER" id="PTHR47811:SF1">
    <property type="entry name" value="TRNA PSEUDOURIDINE SYNTHASE D"/>
    <property type="match status" value="1"/>
</dbReference>
<dbReference type="InterPro" id="IPR043165">
    <property type="entry name" value="TruD_insert_sf"/>
</dbReference>
<accession>A0A5B0VIB2</accession>
<comment type="caution">
    <text evidence="7">The sequence shown here is derived from an EMBL/GenBank/DDBJ whole genome shotgun (WGS) entry which is preliminary data.</text>
</comment>
<comment type="catalytic activity">
    <reaction evidence="4">
        <text>uridine(13) in tRNA = pseudouridine(13) in tRNA</text>
        <dbReference type="Rhea" id="RHEA:42540"/>
        <dbReference type="Rhea" id="RHEA-COMP:10105"/>
        <dbReference type="Rhea" id="RHEA-COMP:10106"/>
        <dbReference type="ChEBI" id="CHEBI:65314"/>
        <dbReference type="ChEBI" id="CHEBI:65315"/>
        <dbReference type="EC" id="5.4.99.27"/>
    </reaction>
</comment>
<dbReference type="Gene3D" id="3.30.2340.10">
    <property type="entry name" value="TruD, insertion domain"/>
    <property type="match status" value="2"/>
</dbReference>
<comment type="function">
    <text evidence="4">Responsible for synthesis of pseudouridine from uracil-13 in transfer RNAs.</text>
</comment>
<dbReference type="GO" id="GO:0005829">
    <property type="term" value="C:cytosol"/>
    <property type="evidence" value="ECO:0007669"/>
    <property type="project" value="TreeGrafter"/>
</dbReference>
<dbReference type="EC" id="5.4.99.27" evidence="4"/>
<dbReference type="PROSITE" id="PS01268">
    <property type="entry name" value="UPF0024"/>
    <property type="match status" value="1"/>
</dbReference>
<dbReference type="PROSITE" id="PS50984">
    <property type="entry name" value="TRUD"/>
    <property type="match status" value="1"/>
</dbReference>
<protein>
    <recommendedName>
        <fullName evidence="4">tRNA pseudouridine synthase D</fullName>
        <ecNumber evidence="4">5.4.99.27</ecNumber>
    </recommendedName>
    <alternativeName>
        <fullName evidence="4">tRNA pseudouridine(13) synthase</fullName>
    </alternativeName>
    <alternativeName>
        <fullName evidence="4">tRNA pseudouridylate synthase D</fullName>
    </alternativeName>
    <alternativeName>
        <fullName evidence="4">tRNA-uridine isomerase D</fullName>
    </alternativeName>
</protein>
<evidence type="ECO:0000256" key="5">
    <source>
        <dbReference type="SAM" id="MobiDB-lite"/>
    </source>
</evidence>